<keyword evidence="10" id="KW-1185">Reference proteome</keyword>
<organism evidence="9 10">
    <name type="scientific">Bipolaris victoriae (strain FI3)</name>
    <name type="common">Victoria blight of oats agent</name>
    <name type="synonym">Cochliobolus victoriae</name>
    <dbReference type="NCBI Taxonomy" id="930091"/>
    <lineage>
        <taxon>Eukaryota</taxon>
        <taxon>Fungi</taxon>
        <taxon>Dikarya</taxon>
        <taxon>Ascomycota</taxon>
        <taxon>Pezizomycotina</taxon>
        <taxon>Dothideomycetes</taxon>
        <taxon>Pleosporomycetidae</taxon>
        <taxon>Pleosporales</taxon>
        <taxon>Pleosporineae</taxon>
        <taxon>Pleosporaceae</taxon>
        <taxon>Bipolaris</taxon>
    </lineage>
</organism>
<dbReference type="PROSITE" id="PS51192">
    <property type="entry name" value="HELICASE_ATP_BIND_1"/>
    <property type="match status" value="1"/>
</dbReference>
<dbReference type="GO" id="GO:0000724">
    <property type="term" value="P:double-strand break repair via homologous recombination"/>
    <property type="evidence" value="ECO:0007669"/>
    <property type="project" value="TreeGrafter"/>
</dbReference>
<feature type="domain" description="Helicase ATP-binding" evidence="7">
    <location>
        <begin position="146"/>
        <end position="305"/>
    </location>
</feature>
<feature type="region of interest" description="Disordered" evidence="6">
    <location>
        <begin position="2147"/>
        <end position="2295"/>
    </location>
</feature>
<dbReference type="InterPro" id="IPR027417">
    <property type="entry name" value="P-loop_NTPase"/>
</dbReference>
<dbReference type="InterPro" id="IPR001650">
    <property type="entry name" value="Helicase_C-like"/>
</dbReference>
<dbReference type="SMART" id="SM00490">
    <property type="entry name" value="HELICc"/>
    <property type="match status" value="2"/>
</dbReference>
<dbReference type="SUPFAM" id="SSF52540">
    <property type="entry name" value="P-loop containing nucleoside triphosphate hydrolases"/>
    <property type="match status" value="3"/>
</dbReference>
<feature type="region of interest" description="Disordered" evidence="6">
    <location>
        <begin position="2320"/>
        <end position="2357"/>
    </location>
</feature>
<feature type="compositionally biased region" description="Polar residues" evidence="6">
    <location>
        <begin position="498"/>
        <end position="510"/>
    </location>
</feature>
<name>W7DRC2_BIPV3</name>
<feature type="region of interest" description="Disordered" evidence="6">
    <location>
        <begin position="764"/>
        <end position="815"/>
    </location>
</feature>
<dbReference type="Pfam" id="PF00270">
    <property type="entry name" value="DEAD"/>
    <property type="match status" value="1"/>
</dbReference>
<dbReference type="GeneID" id="26254899"/>
<dbReference type="GO" id="GO:0043138">
    <property type="term" value="F:3'-5' DNA helicase activity"/>
    <property type="evidence" value="ECO:0007669"/>
    <property type="project" value="UniProtKB-EC"/>
</dbReference>
<dbReference type="GO" id="GO:0005524">
    <property type="term" value="F:ATP binding"/>
    <property type="evidence" value="ECO:0007669"/>
    <property type="project" value="UniProtKB-KW"/>
</dbReference>
<dbReference type="HOGENOM" id="CLU_229624_0_0_1"/>
<reference evidence="9 10" key="1">
    <citation type="journal article" date="2013" name="PLoS Genet.">
        <title>Comparative genome structure, secondary metabolite, and effector coding capacity across Cochliobolus pathogens.</title>
        <authorList>
            <person name="Condon B.J."/>
            <person name="Leng Y."/>
            <person name="Wu D."/>
            <person name="Bushley K.E."/>
            <person name="Ohm R.A."/>
            <person name="Otillar R."/>
            <person name="Martin J."/>
            <person name="Schackwitz W."/>
            <person name="Grimwood J."/>
            <person name="MohdZainudin N."/>
            <person name="Xue C."/>
            <person name="Wang R."/>
            <person name="Manning V.A."/>
            <person name="Dhillon B."/>
            <person name="Tu Z.J."/>
            <person name="Steffenson B.J."/>
            <person name="Salamov A."/>
            <person name="Sun H."/>
            <person name="Lowry S."/>
            <person name="LaButti K."/>
            <person name="Han J."/>
            <person name="Copeland A."/>
            <person name="Lindquist E."/>
            <person name="Barry K."/>
            <person name="Schmutz J."/>
            <person name="Baker S.E."/>
            <person name="Ciuffetti L.M."/>
            <person name="Grigoriev I.V."/>
            <person name="Zhong S."/>
            <person name="Turgeon B.G."/>
        </authorList>
    </citation>
    <scope>NUCLEOTIDE SEQUENCE [LARGE SCALE GENOMIC DNA]</scope>
    <source>
        <strain evidence="9 10">FI3</strain>
    </source>
</reference>
<feature type="compositionally biased region" description="Acidic residues" evidence="6">
    <location>
        <begin position="871"/>
        <end position="881"/>
    </location>
</feature>
<evidence type="ECO:0000256" key="6">
    <source>
        <dbReference type="SAM" id="MobiDB-lite"/>
    </source>
</evidence>
<dbReference type="GO" id="GO:0005737">
    <property type="term" value="C:cytoplasm"/>
    <property type="evidence" value="ECO:0007669"/>
    <property type="project" value="TreeGrafter"/>
</dbReference>
<evidence type="ECO:0000259" key="8">
    <source>
        <dbReference type="PROSITE" id="PS51194"/>
    </source>
</evidence>
<evidence type="ECO:0000256" key="2">
    <source>
        <dbReference type="ARBA" id="ARBA00022741"/>
    </source>
</evidence>
<dbReference type="GO" id="GO:0009378">
    <property type="term" value="F:four-way junction helicase activity"/>
    <property type="evidence" value="ECO:0007669"/>
    <property type="project" value="TreeGrafter"/>
</dbReference>
<feature type="region of interest" description="Disordered" evidence="6">
    <location>
        <begin position="558"/>
        <end position="591"/>
    </location>
</feature>
<dbReference type="GO" id="GO:0005694">
    <property type="term" value="C:chromosome"/>
    <property type="evidence" value="ECO:0007669"/>
    <property type="project" value="TreeGrafter"/>
</dbReference>
<dbReference type="EMBL" id="KI968888">
    <property type="protein sequence ID" value="EUN20798.1"/>
    <property type="molecule type" value="Genomic_DNA"/>
</dbReference>
<feature type="compositionally biased region" description="Basic and acidic residues" evidence="6">
    <location>
        <begin position="2320"/>
        <end position="2332"/>
    </location>
</feature>
<evidence type="ECO:0000256" key="4">
    <source>
        <dbReference type="ARBA" id="ARBA00034617"/>
    </source>
</evidence>
<feature type="compositionally biased region" description="Basic residues" evidence="6">
    <location>
        <begin position="2342"/>
        <end position="2357"/>
    </location>
</feature>
<protein>
    <recommendedName>
        <fullName evidence="5">DNA 3'-5' helicase</fullName>
        <ecNumber evidence="5">5.6.2.4</ecNumber>
    </recommendedName>
</protein>
<evidence type="ECO:0000256" key="3">
    <source>
        <dbReference type="ARBA" id="ARBA00022840"/>
    </source>
</evidence>
<sequence>MRHLIIAFGRKLDEARGRGTESGIYFLTEDETEEALDDEHSEYRELQAGYSPNTAIAVYGLTVASVFRMRYAAPQAHLRVSIRWHGDLGYSSIRAARSDSKALSSNAVSRMREREAKRGRVDVNALLQTNLGQKTMFRGRQQEVVNAILACTPVVSYIAGTGSGKSLAFLLPACCKGYGQAIVITPLVALREDIQEHCQNLYISCSVWGDTLFNETSRLILAMPEHLRDSRFLDTILRLRDVGQLERIVVDEFHYVLLPDHEYRPALLQIRELARYQVPLTLLSATIPFAEEQQAYQLFGVDGQVTVFRQSTSRSNLVYEVHTYEGQMQEEERRKNQRGFLASKSGIMVATTAFNAGVNVPDIRGVIRLGEPDHPITWSQEAGRGGRDGKRCVVRILLGDKLKSFFHKLGRPEQDVLNAIMLRSVEAKQTCMRIAIDAYLDGPTSRQGCHQDEEPCQVCAARAEARQATTSTKGKAPLRPEPQSTPVRTEPPILMSRSPHSNPRAQGSGKILSSSPAVYELSSPPVWQPQTLKTSAVERVDEEDGAWAVLRAALERRGSPMKRHRDQVSISEISPTPSSSSAQRAAKTARTERTLEYISGKAARAGQESVMLASELQQTGAYWREHCVSCFVAQQAFDHPKDTAEGCEYTSPLVKHFRFEKMKKRMGSGFCFSCLFPQSQCGRWIDGNGLIRNYPDSREPCTYPHVIADAWAVLWAACPGMRKRWVERILASDANCNLDNNEDFANYFRGGQYTRKAAASRFLRAPRPTLEMSNTAAAPEPTTQKAPSTEENDGDTPMIDRPDADITQPTDDVPITSATDDALAEAIALVDVGGASATPQEEPHKEGPEAAKAGIQPSKSQKRRREKTPDSNEESDDEAPVDMEEFSLELDTALQHVEGLRDEDLTHDAAGCEGESLFTANIENSTLGDVKFGDWIGNRRKFVTQVLKLPYNAFQDLILENQRIEHANKLLLEHVAMGVRSCSLSAVRSIMAKHDTGVLVTEPEEHMKNWAPELHWARFLCALKLVFVTPDNSVFDQAKIKGDTTTDACLWIISKIIASELKPKRLAEIKMQKDAEKRKATERHIIQTMQQRLENATYKVDAEAAKQAALRSIKALNRDHTRQTRRTKAAKTVHSVITVSDEEDDLALEDELDEAPATTPANPSELTDEEIVASYVAEMEKVQAKQARDPAYRARIARAARNLKDLVRDLKARPLVHNAYVRDMAILHRVALYHLEQIRTVPKCNKRKNPILKALKAMHALSKQTAMLISREVEQEGIAGNDILNTMAREEATGIRQRATGTTPTKGEELPDMVEIPKEEQPDPSADLFQNARISKKFNPDYLREACIEASIINIYEKLIPDTNVALRWWQIIATKWATDLSQGVISSTAMQKLNRVLPPVTRPQCPERPGEKCRPTLYITNSSLCHQAATDLSKFSNKFRVVHVGGNVVLAHGYRVEATFPDDSSPVWDEENPANLRRVYVVSYNYLAKYYGPQAYWRAVSRDWEAYCDDKDISFQGFDTHAHQENPLNLPEFLEDESPPRISSLAGKFGFVFADECQDGLRNQSSYWRTVRWLSAKFLFLMSGYPAPRGMEDYGSYLALLERPSLRKEYKQFCREMVQLRAHERPWDPDETNPYLLPPDSPYFKFTYLVDVWRKWITPTSNVSFDRRMRQGKMAQPVLETFVLGRNFDSALPAGSSNTIGQSMPPKHHYTVERCYTPEDYRIYTTQFARWKSRLYTTHTAPGRSTKVPATNARATRAIQILDFLPLLGFLHLERPAEKRPSKHALGPGDDRLDEKYNRDRESWFYEKSKLYQTYDQLPRMKPGGKGERIRWLLSTAAHMNCPDLPMPEEIEAMDNPTLAWTVIKRSPKMQAILGLYMDWALLRDEKVIFWFMTPIVQEIAQTVMELLGHSVFSVYSYNNATERAQVADAWNRPKTKKRALFASALVFGTGHNLQKDSRVGVMVDTPDTLNRELQIAGRQYRGGQMLEVHFFRLIVRGSHSVNLLSDNLLASLASATSFIDYNPEESSSLIPSDAPTEIVDMVTSNFLSGYFRVPAKDFPEDAELTDADFLYYFIFSEEGLNYIKEHRKQIGHNDWWPETLHWTQALAGIAARTSTTRLTRLAGFPEECTDAVLQLTEEEIEARREARMEENGGVDPDDKFLHPKTPKKPKADNMSRLTDGGPVSRQITLPGDEGFDSYRLPQDTLQEPDSPSLRPKTVQEYDEEASRRLVDLLPQGDVRGKRARRKDRPTGGAEEQVDDKMDTVSDSHHEEGSDDDGSSATPDLGEYPSMEAIKEAMTKHPTWIPQYNDVVHLTAQEKGKLTSEVKKTRAPDFAGYKAPKGPKTKKGKGKGMSKA</sequence>
<dbReference type="Proteomes" id="UP000054337">
    <property type="component" value="Unassembled WGS sequence"/>
</dbReference>
<feature type="compositionally biased region" description="Low complexity" evidence="6">
    <location>
        <begin position="569"/>
        <end position="581"/>
    </location>
</feature>
<dbReference type="Gene3D" id="3.40.50.300">
    <property type="entry name" value="P-loop containing nucleotide triphosphate hydrolases"/>
    <property type="match status" value="3"/>
</dbReference>
<proteinExistence type="inferred from homology"/>
<keyword evidence="3" id="KW-0067">ATP-binding</keyword>
<accession>W7DRC2</accession>
<dbReference type="GO" id="GO:0003676">
    <property type="term" value="F:nucleic acid binding"/>
    <property type="evidence" value="ECO:0007669"/>
    <property type="project" value="InterPro"/>
</dbReference>
<evidence type="ECO:0000256" key="1">
    <source>
        <dbReference type="ARBA" id="ARBA00005446"/>
    </source>
</evidence>
<dbReference type="OrthoDB" id="3785104at2759"/>
<dbReference type="RefSeq" id="XP_014550372.1">
    <property type="nucleotide sequence ID" value="XM_014694886.1"/>
</dbReference>
<evidence type="ECO:0000256" key="5">
    <source>
        <dbReference type="ARBA" id="ARBA00034808"/>
    </source>
</evidence>
<dbReference type="PROSITE" id="PS51194">
    <property type="entry name" value="HELICASE_CTER"/>
    <property type="match status" value="1"/>
</dbReference>
<evidence type="ECO:0000313" key="9">
    <source>
        <dbReference type="EMBL" id="EUN20798.1"/>
    </source>
</evidence>
<feature type="compositionally biased region" description="Basic and acidic residues" evidence="6">
    <location>
        <begin position="2260"/>
        <end position="2273"/>
    </location>
</feature>
<dbReference type="PANTHER" id="PTHR13710">
    <property type="entry name" value="DNA HELICASE RECQ FAMILY MEMBER"/>
    <property type="match status" value="1"/>
</dbReference>
<dbReference type="Pfam" id="PF00271">
    <property type="entry name" value="Helicase_C"/>
    <property type="match status" value="1"/>
</dbReference>
<dbReference type="PANTHER" id="PTHR13710:SF154">
    <property type="entry name" value="RECQ HELICASE, PUTATIVE (AFU_ORTHOLOGUE AFUA_6G14720)-RELATED"/>
    <property type="match status" value="1"/>
</dbReference>
<dbReference type="InterPro" id="IPR014001">
    <property type="entry name" value="Helicase_ATP-bd"/>
</dbReference>
<dbReference type="SMART" id="SM00487">
    <property type="entry name" value="DEXDc"/>
    <property type="match status" value="1"/>
</dbReference>
<feature type="region of interest" description="Disordered" evidence="6">
    <location>
        <begin position="467"/>
        <end position="510"/>
    </location>
</feature>
<feature type="region of interest" description="Disordered" evidence="6">
    <location>
        <begin position="835"/>
        <end position="881"/>
    </location>
</feature>
<feature type="compositionally biased region" description="Basic and acidic residues" evidence="6">
    <location>
        <begin position="2147"/>
        <end position="2163"/>
    </location>
</feature>
<dbReference type="EC" id="5.6.2.4" evidence="5"/>
<gene>
    <name evidence="9" type="ORF">COCVIDRAFT_31860</name>
</gene>
<comment type="similarity">
    <text evidence="1">Belongs to the helicase family. RecQ subfamily.</text>
</comment>
<evidence type="ECO:0000313" key="10">
    <source>
        <dbReference type="Proteomes" id="UP000054337"/>
    </source>
</evidence>
<keyword evidence="2" id="KW-0547">Nucleotide-binding</keyword>
<dbReference type="InterPro" id="IPR011545">
    <property type="entry name" value="DEAD/DEAH_box_helicase_dom"/>
</dbReference>
<feature type="domain" description="Helicase C-terminal" evidence="8">
    <location>
        <begin position="282"/>
        <end position="433"/>
    </location>
</feature>
<comment type="catalytic activity">
    <reaction evidence="4">
        <text>Couples ATP hydrolysis with the unwinding of duplex DNA by translocating in the 3'-5' direction.</text>
        <dbReference type="EC" id="5.6.2.4"/>
    </reaction>
</comment>
<evidence type="ECO:0000259" key="7">
    <source>
        <dbReference type="PROSITE" id="PS51192"/>
    </source>
</evidence>
<feature type="compositionally biased region" description="Polar residues" evidence="6">
    <location>
        <begin position="771"/>
        <end position="789"/>
    </location>
</feature>